<keyword evidence="2" id="KW-1185">Reference proteome</keyword>
<gene>
    <name evidence="1" type="ORF">M0R45_030756</name>
</gene>
<name>A0AAW1WE30_RUBAR</name>
<dbReference type="EMBL" id="JBEDUW010000006">
    <property type="protein sequence ID" value="KAK9922285.1"/>
    <property type="molecule type" value="Genomic_DNA"/>
</dbReference>
<dbReference type="Proteomes" id="UP001457282">
    <property type="component" value="Unassembled WGS sequence"/>
</dbReference>
<evidence type="ECO:0000313" key="1">
    <source>
        <dbReference type="EMBL" id="KAK9922285.1"/>
    </source>
</evidence>
<protein>
    <submittedName>
        <fullName evidence="1">Uncharacterized protein</fullName>
    </submittedName>
</protein>
<evidence type="ECO:0000313" key="2">
    <source>
        <dbReference type="Proteomes" id="UP001457282"/>
    </source>
</evidence>
<dbReference type="AlphaFoldDB" id="A0AAW1WE30"/>
<accession>A0AAW1WE30</accession>
<reference evidence="1 2" key="1">
    <citation type="journal article" date="2023" name="G3 (Bethesda)">
        <title>A chromosome-length genome assembly and annotation of blackberry (Rubus argutus, cv. 'Hillquist').</title>
        <authorList>
            <person name="Bruna T."/>
            <person name="Aryal R."/>
            <person name="Dudchenko O."/>
            <person name="Sargent D.J."/>
            <person name="Mead D."/>
            <person name="Buti M."/>
            <person name="Cavallini A."/>
            <person name="Hytonen T."/>
            <person name="Andres J."/>
            <person name="Pham M."/>
            <person name="Weisz D."/>
            <person name="Mascagni F."/>
            <person name="Usai G."/>
            <person name="Natali L."/>
            <person name="Bassil N."/>
            <person name="Fernandez G.E."/>
            <person name="Lomsadze A."/>
            <person name="Armour M."/>
            <person name="Olukolu B."/>
            <person name="Poorten T."/>
            <person name="Britton C."/>
            <person name="Davik J."/>
            <person name="Ashrafi H."/>
            <person name="Aiden E.L."/>
            <person name="Borodovsky M."/>
            <person name="Worthington M."/>
        </authorList>
    </citation>
    <scope>NUCLEOTIDE SEQUENCE [LARGE SCALE GENOMIC DNA]</scope>
    <source>
        <strain evidence="1">PI 553951</strain>
    </source>
</reference>
<sequence length="343" mass="39502">MASQVRSVYLALHYFGRTCRGGLLYEVKIGKNGKIFRKSTEDKPDCSAMKLFDENDIPEVPFVRCVSHASKLYLFVEYMAPFGDLEFCLVRSMRHNINTFQPLWITTFKIIEEEGKKSRIETLDRTVQFVSTEGYGHFWIKFCFTPDYEPKEAMLTTKKEDIQKERNRIKGSSREVDCFIPAYYISKELIVQCSVSRHFEPNEESFTNEKVGIQKEMNSVKPSPCKVECVTSFELGEESVTRKRGTASKRQLRQNACPWQGQLHRAVKLTEEKVKRTEKKGTKRDSHILSIVKRHVSTVKSYGRTDIPVACIILFICLFGFFRLENGEAPLLLGKRIGIGMGM</sequence>
<comment type="caution">
    <text evidence="1">The sequence shown here is derived from an EMBL/GenBank/DDBJ whole genome shotgun (WGS) entry which is preliminary data.</text>
</comment>
<proteinExistence type="predicted"/>
<organism evidence="1 2">
    <name type="scientific">Rubus argutus</name>
    <name type="common">Southern blackberry</name>
    <dbReference type="NCBI Taxonomy" id="59490"/>
    <lineage>
        <taxon>Eukaryota</taxon>
        <taxon>Viridiplantae</taxon>
        <taxon>Streptophyta</taxon>
        <taxon>Embryophyta</taxon>
        <taxon>Tracheophyta</taxon>
        <taxon>Spermatophyta</taxon>
        <taxon>Magnoliopsida</taxon>
        <taxon>eudicotyledons</taxon>
        <taxon>Gunneridae</taxon>
        <taxon>Pentapetalae</taxon>
        <taxon>rosids</taxon>
        <taxon>fabids</taxon>
        <taxon>Rosales</taxon>
        <taxon>Rosaceae</taxon>
        <taxon>Rosoideae</taxon>
        <taxon>Rosoideae incertae sedis</taxon>
        <taxon>Rubus</taxon>
    </lineage>
</organism>